<gene>
    <name evidence="2" type="ORF">HZA66_13850</name>
</gene>
<sequence>MYLDSLGSLVLFLTCAVAPALIAFLVVDDVRQRLFRQTQPRQPEPVVTAPAPVRARRIGLFAWANS</sequence>
<keyword evidence="1" id="KW-1133">Transmembrane helix</keyword>
<dbReference type="Proteomes" id="UP000782519">
    <property type="component" value="Unassembled WGS sequence"/>
</dbReference>
<comment type="caution">
    <text evidence="2">The sequence shown here is derived from an EMBL/GenBank/DDBJ whole genome shotgun (WGS) entry which is preliminary data.</text>
</comment>
<proteinExistence type="predicted"/>
<reference evidence="2" key="1">
    <citation type="submission" date="2020-07" db="EMBL/GenBank/DDBJ databases">
        <title>Huge and variable diversity of episymbiotic CPR bacteria and DPANN archaea in groundwater ecosystems.</title>
        <authorList>
            <person name="He C.Y."/>
            <person name="Keren R."/>
            <person name="Whittaker M."/>
            <person name="Farag I.F."/>
            <person name="Doudna J."/>
            <person name="Cate J.H.D."/>
            <person name="Banfield J.F."/>
        </authorList>
    </citation>
    <scope>NUCLEOTIDE SEQUENCE</scope>
    <source>
        <strain evidence="2">NC_groundwater_1818_Pr3_B-0.1um_66_35</strain>
    </source>
</reference>
<accession>A0A933W201</accession>
<protein>
    <submittedName>
        <fullName evidence="2">Uncharacterized protein</fullName>
    </submittedName>
</protein>
<dbReference type="AlphaFoldDB" id="A0A933W201"/>
<evidence type="ECO:0000313" key="2">
    <source>
        <dbReference type="EMBL" id="MBI5130520.1"/>
    </source>
</evidence>
<keyword evidence="1" id="KW-0812">Transmembrane</keyword>
<keyword evidence="1" id="KW-0472">Membrane</keyword>
<organism evidence="2 3">
    <name type="scientific">Rhodopseudomonas palustris</name>
    <dbReference type="NCBI Taxonomy" id="1076"/>
    <lineage>
        <taxon>Bacteria</taxon>
        <taxon>Pseudomonadati</taxon>
        <taxon>Pseudomonadota</taxon>
        <taxon>Alphaproteobacteria</taxon>
        <taxon>Hyphomicrobiales</taxon>
        <taxon>Nitrobacteraceae</taxon>
        <taxon>Rhodopseudomonas</taxon>
    </lineage>
</organism>
<evidence type="ECO:0000256" key="1">
    <source>
        <dbReference type="SAM" id="Phobius"/>
    </source>
</evidence>
<evidence type="ECO:0000313" key="3">
    <source>
        <dbReference type="Proteomes" id="UP000782519"/>
    </source>
</evidence>
<name>A0A933W201_RHOPL</name>
<dbReference type="EMBL" id="JACRJB010000038">
    <property type="protein sequence ID" value="MBI5130520.1"/>
    <property type="molecule type" value="Genomic_DNA"/>
</dbReference>
<feature type="transmembrane region" description="Helical" evidence="1">
    <location>
        <begin position="6"/>
        <end position="27"/>
    </location>
</feature>